<dbReference type="EMBL" id="JQ245707">
    <property type="protein sequence ID" value="AEZ65709.1"/>
    <property type="molecule type" value="Genomic_DNA"/>
</dbReference>
<name>H6WFY4_9CAUD</name>
<evidence type="ECO:0000313" key="2">
    <source>
        <dbReference type="EMBL" id="AEZ65709.1"/>
    </source>
</evidence>
<feature type="domain" description="Gp5/Type VI secretion system Vgr protein OB-fold" evidence="1">
    <location>
        <begin position="36"/>
        <end position="103"/>
    </location>
</feature>
<dbReference type="InterPro" id="IPR006531">
    <property type="entry name" value="Gp5/Vgr_OB"/>
</dbReference>
<reference evidence="2" key="1">
    <citation type="journal article" date="2012" name="Proc. Natl. Acad. Sci. U.S.A.">
        <title>A novel lineage of myoviruses infecting cyanobacteria is widespread in the oceans.</title>
        <authorList>
            <person name="Sabehi G."/>
            <person name="Shaulov L."/>
            <person name="Silver D.H."/>
            <person name="Yanai I."/>
            <person name="Harel A."/>
            <person name="Lindell D."/>
        </authorList>
    </citation>
    <scope>NUCLEOTIDE SEQUENCE [LARGE SCALE GENOMIC DNA]</scope>
</reference>
<dbReference type="Pfam" id="PF04717">
    <property type="entry name" value="Phage_base_V"/>
    <property type="match status" value="1"/>
</dbReference>
<organism evidence="2">
    <name type="scientific">Cyanophage S-TIM5</name>
    <dbReference type="NCBI Taxonomy" id="1137745"/>
    <lineage>
        <taxon>Viruses</taxon>
        <taxon>Duplodnaviria</taxon>
        <taxon>Heunggongvirae</taxon>
        <taxon>Uroviricota</taxon>
        <taxon>Caudoviricetes</taxon>
        <taxon>Aurunvirus</taxon>
        <taxon>Aurunvirus STIM5</taxon>
    </lineage>
</organism>
<sequence>MAQEASFIRKQIQAQQAFEILSKKTGGLESDAFIHPGIIADINDPEKRGRVKVVYGEDEANTKTEWVPVLNAGKGVLTSQLLGSNVIVGSISGNVNDNIVLGVYNNEMVSSLPTAIPTIDKSAIQYVGDPGTQCNRENEGRMYVFSNNVSQDLKICLRRNNRQEGPDKDVYEWKNITRGLVVQGSGDPKEIEQGNVLVEQDPLGKCTQEREGEQVQFAEDRDYRQMLLTCKKDENKEWGWVPVSTVPTYFKSTLPKCTEKVHGQTALHDDGNNSEMIICVRYNKEMKWVKYGSREVVQWEGSTVPTPEEVAKTIDNLPQQRPWEEGL</sequence>
<protein>
    <recommendedName>
        <fullName evidence="1">Gp5/Type VI secretion system Vgr protein OB-fold domain-containing protein</fullName>
    </recommendedName>
</protein>
<accession>H6WFY4</accession>
<dbReference type="Gene3D" id="2.40.50.230">
    <property type="entry name" value="Gp5 N-terminal domain"/>
    <property type="match status" value="1"/>
</dbReference>
<proteinExistence type="predicted"/>
<evidence type="ECO:0000259" key="1">
    <source>
        <dbReference type="Pfam" id="PF04717"/>
    </source>
</evidence>
<dbReference type="InterPro" id="IPR037026">
    <property type="entry name" value="Vgr_OB-fold_dom_sf"/>
</dbReference>